<dbReference type="InterPro" id="IPR003594">
    <property type="entry name" value="HATPase_dom"/>
</dbReference>
<feature type="domain" description="Histidine kinase/HSP90-like ATPase" evidence="3">
    <location>
        <begin position="100"/>
        <end position="223"/>
    </location>
</feature>
<dbReference type="Proteomes" id="UP000242444">
    <property type="component" value="Unassembled WGS sequence"/>
</dbReference>
<proteinExistence type="predicted"/>
<sequence length="231" mass="24688">MAPMVARAGRPPANPDAPVHRTGWGATMDKHTGPVTGRRDTGGHRDRSRVTHALAGSPRRRGETRDSTSVAGTRREGRQAVKRTSPRVPCPRIDIFHRHVPATAAEVSAVRHALEQWASANGCTGDTVTSIALAAQEAMANVVDHAYPAGHDGSMAVFGTVDAATVMVTVSDLGRWNPAEPARPAVDAPEQQRRGRGLMLIDALCEHSGLISDRFGTTLRMRWTTVEADAA</sequence>
<dbReference type="Gene3D" id="3.30.565.10">
    <property type="entry name" value="Histidine kinase-like ATPase, C-terminal domain"/>
    <property type="match status" value="1"/>
</dbReference>
<evidence type="ECO:0000259" key="3">
    <source>
        <dbReference type="Pfam" id="PF13581"/>
    </source>
</evidence>
<dbReference type="PANTHER" id="PTHR35526:SF3">
    <property type="entry name" value="ANTI-SIGMA-F FACTOR RSBW"/>
    <property type="match status" value="1"/>
</dbReference>
<dbReference type="InParanoid" id="A0A263CYC1"/>
<keyword evidence="1" id="KW-0723">Serine/threonine-protein kinase</keyword>
<dbReference type="GO" id="GO:0004674">
    <property type="term" value="F:protein serine/threonine kinase activity"/>
    <property type="evidence" value="ECO:0007669"/>
    <property type="project" value="UniProtKB-KW"/>
</dbReference>
<keyword evidence="5" id="KW-1185">Reference proteome</keyword>
<dbReference type="SUPFAM" id="SSF55874">
    <property type="entry name" value="ATPase domain of HSP90 chaperone/DNA topoisomerase II/histidine kinase"/>
    <property type="match status" value="1"/>
</dbReference>
<comment type="caution">
    <text evidence="4">The sequence shown here is derived from an EMBL/GenBank/DDBJ whole genome shotgun (WGS) entry which is preliminary data.</text>
</comment>
<dbReference type="InterPro" id="IPR036890">
    <property type="entry name" value="HATPase_C_sf"/>
</dbReference>
<organism evidence="4 5">
    <name type="scientific">Amycolatopsis antarctica</name>
    <dbReference type="NCBI Taxonomy" id="1854586"/>
    <lineage>
        <taxon>Bacteria</taxon>
        <taxon>Bacillati</taxon>
        <taxon>Actinomycetota</taxon>
        <taxon>Actinomycetes</taxon>
        <taxon>Pseudonocardiales</taxon>
        <taxon>Pseudonocardiaceae</taxon>
        <taxon>Amycolatopsis</taxon>
    </lineage>
</organism>
<feature type="region of interest" description="Disordered" evidence="2">
    <location>
        <begin position="1"/>
        <end position="86"/>
    </location>
</feature>
<dbReference type="PANTHER" id="PTHR35526">
    <property type="entry name" value="ANTI-SIGMA-F FACTOR RSBW-RELATED"/>
    <property type="match status" value="1"/>
</dbReference>
<reference evidence="4 5" key="1">
    <citation type="submission" date="2017-07" db="EMBL/GenBank/DDBJ databases">
        <title>Amycolatopsis antarcticus sp. nov., isolated from the surface of an Antarcticus brown macroalga.</title>
        <authorList>
            <person name="Wang J."/>
            <person name="Leiva S."/>
            <person name="Huang J."/>
            <person name="Huang Y."/>
        </authorList>
    </citation>
    <scope>NUCLEOTIDE SEQUENCE [LARGE SCALE GENOMIC DNA]</scope>
    <source>
        <strain evidence="4 5">AU-G6</strain>
    </source>
</reference>
<dbReference type="Pfam" id="PF13581">
    <property type="entry name" value="HATPase_c_2"/>
    <property type="match status" value="1"/>
</dbReference>
<dbReference type="AlphaFoldDB" id="A0A263CYC1"/>
<evidence type="ECO:0000256" key="1">
    <source>
        <dbReference type="ARBA" id="ARBA00022527"/>
    </source>
</evidence>
<dbReference type="CDD" id="cd16936">
    <property type="entry name" value="HATPase_RsbW-like"/>
    <property type="match status" value="1"/>
</dbReference>
<accession>A0A263CYC1</accession>
<gene>
    <name evidence="4" type="ORF">CFN78_22110</name>
</gene>
<evidence type="ECO:0000313" key="4">
    <source>
        <dbReference type="EMBL" id="OZM71153.1"/>
    </source>
</evidence>
<dbReference type="EMBL" id="NKYE01000015">
    <property type="protein sequence ID" value="OZM71153.1"/>
    <property type="molecule type" value="Genomic_DNA"/>
</dbReference>
<keyword evidence="1" id="KW-0808">Transferase</keyword>
<keyword evidence="1" id="KW-0418">Kinase</keyword>
<feature type="compositionally biased region" description="Basic and acidic residues" evidence="2">
    <location>
        <begin position="28"/>
        <end position="49"/>
    </location>
</feature>
<evidence type="ECO:0000313" key="5">
    <source>
        <dbReference type="Proteomes" id="UP000242444"/>
    </source>
</evidence>
<dbReference type="InterPro" id="IPR050267">
    <property type="entry name" value="Anti-sigma-factor_SerPK"/>
</dbReference>
<name>A0A263CYC1_9PSEU</name>
<protein>
    <recommendedName>
        <fullName evidence="3">Histidine kinase/HSP90-like ATPase domain-containing protein</fullName>
    </recommendedName>
</protein>
<evidence type="ECO:0000256" key="2">
    <source>
        <dbReference type="SAM" id="MobiDB-lite"/>
    </source>
</evidence>